<gene>
    <name evidence="1" type="ORF">SAMN05880501_11947</name>
</gene>
<evidence type="ECO:0000313" key="2">
    <source>
        <dbReference type="Proteomes" id="UP000219636"/>
    </source>
</evidence>
<dbReference type="AlphaFoldDB" id="A0A285TQN3"/>
<dbReference type="EMBL" id="OBMQ01000019">
    <property type="protein sequence ID" value="SOC25727.1"/>
    <property type="molecule type" value="Genomic_DNA"/>
</dbReference>
<protein>
    <submittedName>
        <fullName evidence="1">Uncharacterized protein</fullName>
    </submittedName>
</protein>
<organism evidence="1 2">
    <name type="scientific">Ureibacillus xyleni</name>
    <dbReference type="NCBI Taxonomy" id="614648"/>
    <lineage>
        <taxon>Bacteria</taxon>
        <taxon>Bacillati</taxon>
        <taxon>Bacillota</taxon>
        <taxon>Bacilli</taxon>
        <taxon>Bacillales</taxon>
        <taxon>Caryophanaceae</taxon>
        <taxon>Ureibacillus</taxon>
    </lineage>
</organism>
<dbReference type="Proteomes" id="UP000219636">
    <property type="component" value="Unassembled WGS sequence"/>
</dbReference>
<name>A0A285TQN3_9BACL</name>
<evidence type="ECO:0000313" key="1">
    <source>
        <dbReference type="EMBL" id="SOC25727.1"/>
    </source>
</evidence>
<reference evidence="2" key="1">
    <citation type="submission" date="2017-08" db="EMBL/GenBank/DDBJ databases">
        <authorList>
            <person name="Varghese N."/>
            <person name="Submissions S."/>
        </authorList>
    </citation>
    <scope>NUCLEOTIDE SEQUENCE [LARGE SCALE GENOMIC DNA]</scope>
    <source>
        <strain evidence="2">JC22</strain>
    </source>
</reference>
<accession>A0A285TQN3</accession>
<keyword evidence="2" id="KW-1185">Reference proteome</keyword>
<proteinExistence type="predicted"/>
<sequence length="58" mass="6982">MRKIKLKVYLNDGSFLTFEVPSKNNNHEIFEYILDFFIEQNIKFQEVLMIENVSNIIN</sequence>
<dbReference type="RefSeq" id="WP_161946749.1">
    <property type="nucleotide sequence ID" value="NZ_OBMQ01000019.1"/>
</dbReference>